<dbReference type="KEGG" id="csg:Cylst_3112"/>
<keyword evidence="2" id="KW-1185">Reference proteome</keyword>
<protein>
    <submittedName>
        <fullName evidence="1">Uncharacterized protein</fullName>
    </submittedName>
</protein>
<reference evidence="1 2" key="1">
    <citation type="submission" date="2012-06" db="EMBL/GenBank/DDBJ databases">
        <title>Finished chromosome of genome of Cylindrospermum stagnale PCC 7417.</title>
        <authorList>
            <consortium name="US DOE Joint Genome Institute"/>
            <person name="Gugger M."/>
            <person name="Coursin T."/>
            <person name="Rippka R."/>
            <person name="Tandeau De Marsac N."/>
            <person name="Huntemann M."/>
            <person name="Wei C.-L."/>
            <person name="Han J."/>
            <person name="Detter J.C."/>
            <person name="Han C."/>
            <person name="Tapia R."/>
            <person name="Chen A."/>
            <person name="Kyrpides N."/>
            <person name="Mavromatis K."/>
            <person name="Markowitz V."/>
            <person name="Szeto E."/>
            <person name="Ivanova N."/>
            <person name="Pagani I."/>
            <person name="Pati A."/>
            <person name="Goodwin L."/>
            <person name="Nordberg H.P."/>
            <person name="Cantor M.N."/>
            <person name="Hua S.X."/>
            <person name="Woyke T."/>
            <person name="Kerfeld C.A."/>
        </authorList>
    </citation>
    <scope>NUCLEOTIDE SEQUENCE [LARGE SCALE GENOMIC DNA]</scope>
    <source>
        <strain evidence="1 2">PCC 7417</strain>
    </source>
</reference>
<gene>
    <name evidence="1" type="ORF">Cylst_3112</name>
</gene>
<organism evidence="1 2">
    <name type="scientific">Cylindrospermum stagnale PCC 7417</name>
    <dbReference type="NCBI Taxonomy" id="56107"/>
    <lineage>
        <taxon>Bacteria</taxon>
        <taxon>Bacillati</taxon>
        <taxon>Cyanobacteriota</taxon>
        <taxon>Cyanophyceae</taxon>
        <taxon>Nostocales</taxon>
        <taxon>Nostocaceae</taxon>
        <taxon>Cylindrospermum</taxon>
    </lineage>
</organism>
<evidence type="ECO:0000313" key="2">
    <source>
        <dbReference type="Proteomes" id="UP000010475"/>
    </source>
</evidence>
<evidence type="ECO:0000313" key="1">
    <source>
        <dbReference type="EMBL" id="AFZ25279.1"/>
    </source>
</evidence>
<proteinExistence type="predicted"/>
<accession>K9WZN8</accession>
<dbReference type="HOGENOM" id="CLU_3308381_0_0_3"/>
<dbReference type="Proteomes" id="UP000010475">
    <property type="component" value="Chromosome"/>
</dbReference>
<name>K9WZN8_9NOST</name>
<sequence length="39" mass="4495">MLRSLYYNFLLQLSENNLTEQLQLVYQLASITASTTEAN</sequence>
<dbReference type="AlphaFoldDB" id="K9WZN8"/>
<dbReference type="EMBL" id="CP003642">
    <property type="protein sequence ID" value="AFZ25279.1"/>
    <property type="molecule type" value="Genomic_DNA"/>
</dbReference>